<dbReference type="GO" id="GO:0006596">
    <property type="term" value="P:polyamine biosynthetic process"/>
    <property type="evidence" value="ECO:0007669"/>
    <property type="project" value="UniProtKB-KW"/>
</dbReference>
<evidence type="ECO:0000256" key="2">
    <source>
        <dbReference type="ARBA" id="ARBA00022679"/>
    </source>
</evidence>
<comment type="similarity">
    <text evidence="1">Belongs to the spermidine/spermine synthase family.</text>
</comment>
<dbReference type="EMBL" id="MN739976">
    <property type="protein sequence ID" value="QHT81046.1"/>
    <property type="molecule type" value="Genomic_DNA"/>
</dbReference>
<evidence type="ECO:0000259" key="4">
    <source>
        <dbReference type="PROSITE" id="PS51006"/>
    </source>
</evidence>
<dbReference type="PANTHER" id="PTHR43317:SF1">
    <property type="entry name" value="THERMOSPERMINE SYNTHASE ACAULIS5"/>
    <property type="match status" value="1"/>
</dbReference>
<dbReference type="SUPFAM" id="SSF53335">
    <property type="entry name" value="S-adenosyl-L-methionine-dependent methyltransferases"/>
    <property type="match status" value="1"/>
</dbReference>
<sequence>MGENWQYGMKVEFQVTKVLADEEMSRCHMKYVETPCHGNVLMMDGEVQFSTADEARYGDMMMWSVPELPYSYNQPPHPAPWNHTVDILVLGGGDGLLARDLLKRCTIPQITIVDWDAKFVAWASDNITENNGSLKDPRVRVLDMDVRDPRVIEEGKKYDVIVLDLPDPDSPEMQDLYTYVLKTVIPAVSKTHVTVKAHVGPAVATNKKHPNWKFIEKFQWDMEDMFYKTGRRTDYTFDTDYIPSYMHEWGFVTCVAWKHPDAENCCSCGHNYARCECSKFNDPSGVAYRQPSPSCCSDADDCACDYGARPSPLEPLTEIP</sequence>
<feature type="domain" description="PABS" evidence="4">
    <location>
        <begin position="3"/>
        <end position="256"/>
    </location>
</feature>
<dbReference type="PROSITE" id="PS51006">
    <property type="entry name" value="PABS_2"/>
    <property type="match status" value="1"/>
</dbReference>
<keyword evidence="2" id="KW-0808">Transferase</keyword>
<evidence type="ECO:0000256" key="1">
    <source>
        <dbReference type="ARBA" id="ARBA00007867"/>
    </source>
</evidence>
<reference evidence="5" key="1">
    <citation type="journal article" date="2020" name="Nature">
        <title>Giant virus diversity and host interactions through global metagenomics.</title>
        <authorList>
            <person name="Schulz F."/>
            <person name="Roux S."/>
            <person name="Paez-Espino D."/>
            <person name="Jungbluth S."/>
            <person name="Walsh D.A."/>
            <person name="Denef V.J."/>
            <person name="McMahon K.D."/>
            <person name="Konstantinidis K.T."/>
            <person name="Eloe-Fadrosh E.A."/>
            <person name="Kyrpides N.C."/>
            <person name="Woyke T."/>
        </authorList>
    </citation>
    <scope>NUCLEOTIDE SEQUENCE</scope>
    <source>
        <strain evidence="5">GVMAG-M-3300023184-135</strain>
    </source>
</reference>
<protein>
    <recommendedName>
        <fullName evidence="4">PABS domain-containing protein</fullName>
    </recommendedName>
</protein>
<dbReference type="GO" id="GO:0016740">
    <property type="term" value="F:transferase activity"/>
    <property type="evidence" value="ECO:0007669"/>
    <property type="project" value="UniProtKB-KW"/>
</dbReference>
<keyword evidence="3" id="KW-0620">Polyamine biosynthesis</keyword>
<dbReference type="PANTHER" id="PTHR43317">
    <property type="entry name" value="THERMOSPERMINE SYNTHASE ACAULIS5"/>
    <property type="match status" value="1"/>
</dbReference>
<proteinExistence type="inferred from homology"/>
<dbReference type="Gene3D" id="3.40.50.150">
    <property type="entry name" value="Vaccinia Virus protein VP39"/>
    <property type="match status" value="1"/>
</dbReference>
<dbReference type="InterPro" id="IPR030374">
    <property type="entry name" value="PABS"/>
</dbReference>
<organism evidence="5">
    <name type="scientific">viral metagenome</name>
    <dbReference type="NCBI Taxonomy" id="1070528"/>
    <lineage>
        <taxon>unclassified sequences</taxon>
        <taxon>metagenomes</taxon>
        <taxon>organismal metagenomes</taxon>
    </lineage>
</organism>
<dbReference type="InterPro" id="IPR029063">
    <property type="entry name" value="SAM-dependent_MTases_sf"/>
</dbReference>
<name>A0A6C0HLP3_9ZZZZ</name>
<evidence type="ECO:0000256" key="3">
    <source>
        <dbReference type="ARBA" id="ARBA00023115"/>
    </source>
</evidence>
<accession>A0A6C0HLP3</accession>
<dbReference type="AlphaFoldDB" id="A0A6C0HLP3"/>
<dbReference type="Pfam" id="PF01564">
    <property type="entry name" value="Spermine_synth"/>
    <property type="match status" value="1"/>
</dbReference>
<evidence type="ECO:0000313" key="5">
    <source>
        <dbReference type="EMBL" id="QHT81046.1"/>
    </source>
</evidence>